<keyword evidence="3" id="KW-1185">Reference proteome</keyword>
<evidence type="ECO:0000313" key="3">
    <source>
        <dbReference type="Proteomes" id="UP001066276"/>
    </source>
</evidence>
<feature type="compositionally biased region" description="Acidic residues" evidence="1">
    <location>
        <begin position="110"/>
        <end position="120"/>
    </location>
</feature>
<name>A0AAV7Q7W3_PLEWA</name>
<dbReference type="Proteomes" id="UP001066276">
    <property type="component" value="Chromosome 6"/>
</dbReference>
<organism evidence="2 3">
    <name type="scientific">Pleurodeles waltl</name>
    <name type="common">Iberian ribbed newt</name>
    <dbReference type="NCBI Taxonomy" id="8319"/>
    <lineage>
        <taxon>Eukaryota</taxon>
        <taxon>Metazoa</taxon>
        <taxon>Chordata</taxon>
        <taxon>Craniata</taxon>
        <taxon>Vertebrata</taxon>
        <taxon>Euteleostomi</taxon>
        <taxon>Amphibia</taxon>
        <taxon>Batrachia</taxon>
        <taxon>Caudata</taxon>
        <taxon>Salamandroidea</taxon>
        <taxon>Salamandridae</taxon>
        <taxon>Pleurodelinae</taxon>
        <taxon>Pleurodeles</taxon>
    </lineage>
</organism>
<gene>
    <name evidence="2" type="ORF">NDU88_002751</name>
</gene>
<protein>
    <submittedName>
        <fullName evidence="2">Uncharacterized protein</fullName>
    </submittedName>
</protein>
<evidence type="ECO:0000256" key="1">
    <source>
        <dbReference type="SAM" id="MobiDB-lite"/>
    </source>
</evidence>
<accession>A0AAV7Q7W3</accession>
<sequence>MRSNVARARGAESLKTPPNRCRWRRLPDYRSDSVLEYSRALHLMLGGRGVGADGPLNTLGCYDRCYHTGYCGISLKTELGPDAPKVIRGRLEVLRSASRLCDGDDRDSADTSQEDGSDSDSVERVALFPSITPQLARDLNGTFMLDLIA</sequence>
<proteinExistence type="predicted"/>
<reference evidence="2" key="1">
    <citation type="journal article" date="2022" name="bioRxiv">
        <title>Sequencing and chromosome-scale assembly of the giantPleurodeles waltlgenome.</title>
        <authorList>
            <person name="Brown T."/>
            <person name="Elewa A."/>
            <person name="Iarovenko S."/>
            <person name="Subramanian E."/>
            <person name="Araus A.J."/>
            <person name="Petzold A."/>
            <person name="Susuki M."/>
            <person name="Suzuki K.-i.T."/>
            <person name="Hayashi T."/>
            <person name="Toyoda A."/>
            <person name="Oliveira C."/>
            <person name="Osipova E."/>
            <person name="Leigh N.D."/>
            <person name="Simon A."/>
            <person name="Yun M.H."/>
        </authorList>
    </citation>
    <scope>NUCLEOTIDE SEQUENCE</scope>
    <source>
        <strain evidence="2">20211129_DDA</strain>
        <tissue evidence="2">Liver</tissue>
    </source>
</reference>
<dbReference type="EMBL" id="JANPWB010000010">
    <property type="protein sequence ID" value="KAJ1136334.1"/>
    <property type="molecule type" value="Genomic_DNA"/>
</dbReference>
<evidence type="ECO:0000313" key="2">
    <source>
        <dbReference type="EMBL" id="KAJ1136334.1"/>
    </source>
</evidence>
<dbReference type="AlphaFoldDB" id="A0AAV7Q7W3"/>
<feature type="region of interest" description="Disordered" evidence="1">
    <location>
        <begin position="101"/>
        <end position="122"/>
    </location>
</feature>
<comment type="caution">
    <text evidence="2">The sequence shown here is derived from an EMBL/GenBank/DDBJ whole genome shotgun (WGS) entry which is preliminary data.</text>
</comment>